<name>A0A8T4L8I5_9ARCH</name>
<dbReference type="Pfam" id="PF13579">
    <property type="entry name" value="Glyco_trans_4_4"/>
    <property type="match status" value="1"/>
</dbReference>
<dbReference type="Gene3D" id="3.40.50.2000">
    <property type="entry name" value="Glycogen Phosphorylase B"/>
    <property type="match status" value="2"/>
</dbReference>
<dbReference type="PANTHER" id="PTHR45947">
    <property type="entry name" value="SULFOQUINOVOSYL TRANSFERASE SQD2"/>
    <property type="match status" value="1"/>
</dbReference>
<evidence type="ECO:0000313" key="3">
    <source>
        <dbReference type="EMBL" id="MBS3063568.1"/>
    </source>
</evidence>
<dbReference type="AlphaFoldDB" id="A0A8T4L8I5"/>
<dbReference type="Proteomes" id="UP000678237">
    <property type="component" value="Unassembled WGS sequence"/>
</dbReference>
<evidence type="ECO:0000259" key="1">
    <source>
        <dbReference type="Pfam" id="PF00534"/>
    </source>
</evidence>
<feature type="domain" description="Glycosyltransferase subfamily 4-like N-terminal" evidence="2">
    <location>
        <begin position="15"/>
        <end position="154"/>
    </location>
</feature>
<reference evidence="3" key="1">
    <citation type="submission" date="2021-03" db="EMBL/GenBank/DDBJ databases">
        <authorList>
            <person name="Jaffe A."/>
        </authorList>
    </citation>
    <scope>NUCLEOTIDE SEQUENCE</scope>
    <source>
        <strain evidence="3">RIFCSPLOWO2_01_FULL_58_19</strain>
    </source>
</reference>
<dbReference type="Pfam" id="PF00534">
    <property type="entry name" value="Glycos_transf_1"/>
    <property type="match status" value="1"/>
</dbReference>
<comment type="caution">
    <text evidence="3">The sequence shown here is derived from an EMBL/GenBank/DDBJ whole genome shotgun (WGS) entry which is preliminary data.</text>
</comment>
<feature type="domain" description="Glycosyl transferase family 1" evidence="1">
    <location>
        <begin position="173"/>
        <end position="342"/>
    </location>
</feature>
<dbReference type="CDD" id="cd03801">
    <property type="entry name" value="GT4_PimA-like"/>
    <property type="match status" value="1"/>
</dbReference>
<dbReference type="InterPro" id="IPR001296">
    <property type="entry name" value="Glyco_trans_1"/>
</dbReference>
<accession>A0A8T4L8I5</accession>
<reference evidence="3" key="2">
    <citation type="submission" date="2021-05" db="EMBL/GenBank/DDBJ databases">
        <title>Protein family content uncovers lineage relationships and bacterial pathway maintenance mechanisms in DPANN archaea.</title>
        <authorList>
            <person name="Castelle C.J."/>
            <person name="Meheust R."/>
            <person name="Jaffe A.L."/>
            <person name="Seitz K."/>
            <person name="Gong X."/>
            <person name="Baker B.J."/>
            <person name="Banfield J.F."/>
        </authorList>
    </citation>
    <scope>NUCLEOTIDE SEQUENCE</scope>
    <source>
        <strain evidence="3">RIFCSPLOWO2_01_FULL_58_19</strain>
    </source>
</reference>
<organism evidence="3 4">
    <name type="scientific">Candidatus Iainarchaeum sp</name>
    <dbReference type="NCBI Taxonomy" id="3101447"/>
    <lineage>
        <taxon>Archaea</taxon>
        <taxon>Candidatus Iainarchaeota</taxon>
        <taxon>Candidatus Iainarchaeia</taxon>
        <taxon>Candidatus Iainarchaeales</taxon>
        <taxon>Candidatus Iainarchaeaceae</taxon>
        <taxon>Candidatus Iainarchaeum</taxon>
    </lineage>
</organism>
<proteinExistence type="predicted"/>
<protein>
    <submittedName>
        <fullName evidence="3">Glycosyltransferase family 4 protein</fullName>
    </submittedName>
</protein>
<sequence length="367" mass="40543">MKVLHAVHHFAPCVGGLERVALDSCLALKARGHDCRVVCLDKCSKAETRLPARETVQGIEVQRVPFFDLNYYKVAPRILEAAEGVDLIHVHGIGFFSDWFLLTKFLHRKPVVVSTHGGVFHTRNLGLAKGLYFQVVQRLLLGLADAVLAVSKNDLALFQGICPKTVLLENAIDADKFSKVIPGAKTNWLFVGRLAGNKRLDRLIETVWHLKNDVPGLKLFLVGDDFGGLTPRLQALARQLSVQRNVEFCGPASDRELKAYFAKCGLFVSASEYEGFGLSVLEAMSAGLVPAVQKNEAFRHVVRHGENGFLLDYSKPELAAEELHEILKLPAKKLAETGKAARAAAQGFDWGQRVKELEAVYQQAVKR</sequence>
<gene>
    <name evidence="3" type="ORF">J4203_06935</name>
</gene>
<evidence type="ECO:0000259" key="2">
    <source>
        <dbReference type="Pfam" id="PF13579"/>
    </source>
</evidence>
<dbReference type="EMBL" id="JAGVWE010000006">
    <property type="protein sequence ID" value="MBS3063568.1"/>
    <property type="molecule type" value="Genomic_DNA"/>
</dbReference>
<evidence type="ECO:0000313" key="4">
    <source>
        <dbReference type="Proteomes" id="UP000678237"/>
    </source>
</evidence>
<dbReference type="InterPro" id="IPR028098">
    <property type="entry name" value="Glyco_trans_4-like_N"/>
</dbReference>
<dbReference type="PANTHER" id="PTHR45947:SF3">
    <property type="entry name" value="SULFOQUINOVOSYL TRANSFERASE SQD2"/>
    <property type="match status" value="1"/>
</dbReference>
<dbReference type="SUPFAM" id="SSF53756">
    <property type="entry name" value="UDP-Glycosyltransferase/glycogen phosphorylase"/>
    <property type="match status" value="1"/>
</dbReference>
<dbReference type="InterPro" id="IPR050194">
    <property type="entry name" value="Glycosyltransferase_grp1"/>
</dbReference>
<dbReference type="GO" id="GO:0016757">
    <property type="term" value="F:glycosyltransferase activity"/>
    <property type="evidence" value="ECO:0007669"/>
    <property type="project" value="InterPro"/>
</dbReference>